<protein>
    <submittedName>
        <fullName evidence="2">Esterase-like activity of phytase family protein</fullName>
    </submittedName>
</protein>
<keyword evidence="3" id="KW-1185">Reference proteome</keyword>
<evidence type="ECO:0000313" key="2">
    <source>
        <dbReference type="EMBL" id="UNM97584.1"/>
    </source>
</evidence>
<organism evidence="2 3">
    <name type="scientific">Ignatzschineria rhizosphaerae</name>
    <dbReference type="NCBI Taxonomy" id="2923279"/>
    <lineage>
        <taxon>Bacteria</taxon>
        <taxon>Pseudomonadati</taxon>
        <taxon>Pseudomonadota</taxon>
        <taxon>Gammaproteobacteria</taxon>
        <taxon>Cardiobacteriales</taxon>
        <taxon>Ignatzschineriaceae</taxon>
        <taxon>Ignatzschineria</taxon>
    </lineage>
</organism>
<dbReference type="Proteomes" id="UP000829542">
    <property type="component" value="Chromosome"/>
</dbReference>
<name>A0ABY3X3X2_9GAMM</name>
<accession>A0ABY3X3X2</accession>
<dbReference type="PANTHER" id="PTHR37957">
    <property type="entry name" value="BLR7070 PROTEIN"/>
    <property type="match status" value="1"/>
</dbReference>
<dbReference type="EMBL" id="CP093379">
    <property type="protein sequence ID" value="UNM97584.1"/>
    <property type="molecule type" value="Genomic_DNA"/>
</dbReference>
<gene>
    <name evidence="2" type="ORF">MMG00_07015</name>
</gene>
<evidence type="ECO:0000259" key="1">
    <source>
        <dbReference type="Pfam" id="PF13449"/>
    </source>
</evidence>
<reference evidence="2 3" key="1">
    <citation type="submission" date="2022-03" db="EMBL/GenBank/DDBJ databases">
        <title>Ignatzschineria rhizosphaerae HR5S32.</title>
        <authorList>
            <person name="Sun J.Q."/>
            <person name="Feng J.Y."/>
        </authorList>
    </citation>
    <scope>NUCLEOTIDE SEQUENCE [LARGE SCALE GENOMIC DNA]</scope>
    <source>
        <strain evidence="2 3">HR5S32</strain>
    </source>
</reference>
<sequence>MFRKSTLFTAIFLSSMVFADQEYPAVLSGHAYLPANTMISAPNEAPDDLKISGKFTQGVRNDIAGSLEGTSNGRPTGLSLPFVGQPLQGHSGIKRMPDGSYWLLTDNGAGSKANSPDFMLYLNQYDVDFDNNVFKHLKTIFLHDPDRKVPFRIQNEATKERYLTGADFDPESFQFAGGYLWVGDEFGPYLIQATLDGKIVEIFETEFKGQKLRSPDHYSMTTPANPEQKLNFEVLRSKGFEGMAVSADGRKLYPLLEGALIGSDGQYLQILEFDVAKREWTGNYWNYPLAQKGLSIGDFNMIDDQYGLIIERDNGEGVVEFACEGAAKPACFDRDNLPKIKRIYKIKLDANKPNQDVEKIGFIDLLKIQDPDNLSRKPLSAGNFVFPFFTIENVDIVDSETIIVGNDNNLPFSSSRIPNEADDNELILLNVKALLEAR</sequence>
<proteinExistence type="predicted"/>
<dbReference type="PANTHER" id="PTHR37957:SF1">
    <property type="entry name" value="PHYTASE-LIKE DOMAIN-CONTAINING PROTEIN"/>
    <property type="match status" value="1"/>
</dbReference>
<evidence type="ECO:0000313" key="3">
    <source>
        <dbReference type="Proteomes" id="UP000829542"/>
    </source>
</evidence>
<dbReference type="InterPro" id="IPR027372">
    <property type="entry name" value="Phytase-like_dom"/>
</dbReference>
<dbReference type="Pfam" id="PF13449">
    <property type="entry name" value="Phytase-like"/>
    <property type="match status" value="1"/>
</dbReference>
<feature type="domain" description="Phytase-like" evidence="1">
    <location>
        <begin position="85"/>
        <end position="409"/>
    </location>
</feature>
<dbReference type="RefSeq" id="WP_242153371.1">
    <property type="nucleotide sequence ID" value="NZ_CP093379.1"/>
</dbReference>